<keyword evidence="2" id="KW-0560">Oxidoreductase</keyword>
<dbReference type="Pfam" id="PF03171">
    <property type="entry name" value="2OG-FeII_Oxy"/>
    <property type="match status" value="1"/>
</dbReference>
<comment type="similarity">
    <text evidence="1 2">Belongs to the iron/ascorbate-dependent oxidoreductase family.</text>
</comment>
<sequence>MSPPEYLHLASPLGPISRPLLPHPPRDALPSEIPIIDLAPLFSTDVSLRRQLASLIRQAATTSGFLYISNHGIPLSLFQTAQNASLNWFRSPLAAKEPANTSNSLKNKGVVGYRPRQTQHINPWESVDIRESFSWRYDPAYDPLHSPSSLGDIPAHVKKYVEHDSDGFPWSVMPKGFSQPVIQLYQAILSLGRQLARLFALALGLGEQDLDEKFTWPDAGLAVNYYPPITLPSQEQQQHDAEGEGQKPKVSIGSHTDFQLFTLLYQDNVGGLQVLDTDGQWLNAKPAEGTLVVNFGDYMQRITNGKWMSTVHRVVNNSGKERLSMAFFWGFGLHESCGVLESVLEEGEEKKYGEIGCWEWVQRRIEMMREVKSGLEDSTRVAYLGSMNNADYR</sequence>
<evidence type="ECO:0000256" key="1">
    <source>
        <dbReference type="ARBA" id="ARBA00008056"/>
    </source>
</evidence>
<proteinExistence type="inferred from homology"/>
<protein>
    <recommendedName>
        <fullName evidence="3">Fe2OG dioxygenase domain-containing protein</fullName>
    </recommendedName>
</protein>
<comment type="caution">
    <text evidence="4">The sequence shown here is derived from an EMBL/GenBank/DDBJ whole genome shotgun (WGS) entry which is preliminary data.</text>
</comment>
<dbReference type="InterPro" id="IPR027443">
    <property type="entry name" value="IPNS-like_sf"/>
</dbReference>
<dbReference type="GO" id="GO:0046872">
    <property type="term" value="F:metal ion binding"/>
    <property type="evidence" value="ECO:0007669"/>
    <property type="project" value="UniProtKB-KW"/>
</dbReference>
<keyword evidence="2" id="KW-0479">Metal-binding</keyword>
<dbReference type="PANTHER" id="PTHR47990">
    <property type="entry name" value="2-OXOGLUTARATE (2OG) AND FE(II)-DEPENDENT OXYGENASE SUPERFAMILY PROTEIN-RELATED"/>
    <property type="match status" value="1"/>
</dbReference>
<reference evidence="4" key="1">
    <citation type="submission" date="2023-06" db="EMBL/GenBank/DDBJ databases">
        <title>Genome-scale phylogeny and comparative genomics of the fungal order Sordariales.</title>
        <authorList>
            <consortium name="Lawrence Berkeley National Laboratory"/>
            <person name="Hensen N."/>
            <person name="Bonometti L."/>
            <person name="Westerberg I."/>
            <person name="Brannstrom I.O."/>
            <person name="Guillou S."/>
            <person name="Cros-Aarteil S."/>
            <person name="Calhoun S."/>
            <person name="Haridas S."/>
            <person name="Kuo A."/>
            <person name="Mondo S."/>
            <person name="Pangilinan J."/>
            <person name="Riley R."/>
            <person name="Labutti K."/>
            <person name="Andreopoulos B."/>
            <person name="Lipzen A."/>
            <person name="Chen C."/>
            <person name="Yanf M."/>
            <person name="Daum C."/>
            <person name="Ng V."/>
            <person name="Clum A."/>
            <person name="Steindorff A."/>
            <person name="Ohm R."/>
            <person name="Martin F."/>
            <person name="Silar P."/>
            <person name="Natvig D."/>
            <person name="Lalanne C."/>
            <person name="Gautier V."/>
            <person name="Ament-Velasquez S.L."/>
            <person name="Kruys A."/>
            <person name="Hutchinson M.I."/>
            <person name="Powell A.J."/>
            <person name="Barry K."/>
            <person name="Miller A.N."/>
            <person name="Grigoriev I.V."/>
            <person name="Debuchy R."/>
            <person name="Gladieux P."/>
            <person name="Thoren M.H."/>
            <person name="Johannesson H."/>
        </authorList>
    </citation>
    <scope>NUCLEOTIDE SEQUENCE</scope>
    <source>
        <strain evidence="4">CBS 540.89</strain>
    </source>
</reference>
<dbReference type="PRINTS" id="PR00682">
    <property type="entry name" value="IPNSYNTHASE"/>
</dbReference>
<dbReference type="Gene3D" id="2.60.120.330">
    <property type="entry name" value="B-lactam Antibiotic, Isopenicillin N Synthase, Chain"/>
    <property type="match status" value="1"/>
</dbReference>
<dbReference type="Proteomes" id="UP001172159">
    <property type="component" value="Unassembled WGS sequence"/>
</dbReference>
<dbReference type="AlphaFoldDB" id="A0AA40ECR9"/>
<dbReference type="SUPFAM" id="SSF51197">
    <property type="entry name" value="Clavaminate synthase-like"/>
    <property type="match status" value="1"/>
</dbReference>
<dbReference type="InterPro" id="IPR026992">
    <property type="entry name" value="DIOX_N"/>
</dbReference>
<evidence type="ECO:0000313" key="4">
    <source>
        <dbReference type="EMBL" id="KAK0736624.1"/>
    </source>
</evidence>
<evidence type="ECO:0000259" key="3">
    <source>
        <dbReference type="PROSITE" id="PS51471"/>
    </source>
</evidence>
<dbReference type="InterPro" id="IPR005123">
    <property type="entry name" value="Oxoglu/Fe-dep_dioxygenase_dom"/>
</dbReference>
<dbReference type="InterPro" id="IPR050231">
    <property type="entry name" value="Iron_ascorbate_oxido_reductase"/>
</dbReference>
<organism evidence="4 5">
    <name type="scientific">Apiosordaria backusii</name>
    <dbReference type="NCBI Taxonomy" id="314023"/>
    <lineage>
        <taxon>Eukaryota</taxon>
        <taxon>Fungi</taxon>
        <taxon>Dikarya</taxon>
        <taxon>Ascomycota</taxon>
        <taxon>Pezizomycotina</taxon>
        <taxon>Sordariomycetes</taxon>
        <taxon>Sordariomycetidae</taxon>
        <taxon>Sordariales</taxon>
        <taxon>Lasiosphaeriaceae</taxon>
        <taxon>Apiosordaria</taxon>
    </lineage>
</organism>
<dbReference type="GO" id="GO:0016491">
    <property type="term" value="F:oxidoreductase activity"/>
    <property type="evidence" value="ECO:0007669"/>
    <property type="project" value="UniProtKB-KW"/>
</dbReference>
<keyword evidence="5" id="KW-1185">Reference proteome</keyword>
<evidence type="ECO:0000256" key="2">
    <source>
        <dbReference type="RuleBase" id="RU003682"/>
    </source>
</evidence>
<gene>
    <name evidence="4" type="ORF">B0T21DRAFT_289296</name>
</gene>
<dbReference type="EMBL" id="JAUKTV010000006">
    <property type="protein sequence ID" value="KAK0736624.1"/>
    <property type="molecule type" value="Genomic_DNA"/>
</dbReference>
<dbReference type="InterPro" id="IPR044861">
    <property type="entry name" value="IPNS-like_FE2OG_OXY"/>
</dbReference>
<accession>A0AA40ECR9</accession>
<dbReference type="PROSITE" id="PS51471">
    <property type="entry name" value="FE2OG_OXY"/>
    <property type="match status" value="1"/>
</dbReference>
<feature type="domain" description="Fe2OG dioxygenase" evidence="3">
    <location>
        <begin position="215"/>
        <end position="331"/>
    </location>
</feature>
<dbReference type="GO" id="GO:0044283">
    <property type="term" value="P:small molecule biosynthetic process"/>
    <property type="evidence" value="ECO:0007669"/>
    <property type="project" value="UniProtKB-ARBA"/>
</dbReference>
<evidence type="ECO:0000313" key="5">
    <source>
        <dbReference type="Proteomes" id="UP001172159"/>
    </source>
</evidence>
<name>A0AA40ECR9_9PEZI</name>
<dbReference type="Pfam" id="PF14226">
    <property type="entry name" value="DIOX_N"/>
    <property type="match status" value="1"/>
</dbReference>
<keyword evidence="2" id="KW-0408">Iron</keyword>